<dbReference type="EMBL" id="WHVB01000003">
    <property type="protein sequence ID" value="KAF8485387.1"/>
    <property type="molecule type" value="Genomic_DNA"/>
</dbReference>
<comment type="caution">
    <text evidence="2">The sequence shown here is derived from an EMBL/GenBank/DDBJ whole genome shotgun (WGS) entry which is preliminary data.</text>
</comment>
<dbReference type="InterPro" id="IPR046528">
    <property type="entry name" value="DUF6593"/>
</dbReference>
<dbReference type="Proteomes" id="UP000759537">
    <property type="component" value="Unassembled WGS sequence"/>
</dbReference>
<dbReference type="AlphaFoldDB" id="A0A9P5TDD3"/>
<protein>
    <recommendedName>
        <fullName evidence="1">DUF6593 domain-containing protein</fullName>
    </recommendedName>
</protein>
<sequence>MTIAGPPAAYFFEDRTGVLSGSDFDEVYHRLFLRVSSTPQRTRNAGLMIYDMGQRSTSLGDRDGRHFYREPVIVLDFGPKGALGTVRFTKGSVSIPMQQYLRKVSLFSGSLFRKFTASDGKEYKWGYHMVAEHEWTCLDADNFLVAHYNLKPEDRPAYGTSGNVLTIYEPFAHLSIELLASLTIMRHIAQNNL</sequence>
<gene>
    <name evidence="2" type="ORF">DFH94DRAFT_275959</name>
</gene>
<organism evidence="2 3">
    <name type="scientific">Russula ochroleuca</name>
    <dbReference type="NCBI Taxonomy" id="152965"/>
    <lineage>
        <taxon>Eukaryota</taxon>
        <taxon>Fungi</taxon>
        <taxon>Dikarya</taxon>
        <taxon>Basidiomycota</taxon>
        <taxon>Agaricomycotina</taxon>
        <taxon>Agaricomycetes</taxon>
        <taxon>Russulales</taxon>
        <taxon>Russulaceae</taxon>
        <taxon>Russula</taxon>
    </lineage>
</organism>
<name>A0A9P5TDD3_9AGAM</name>
<evidence type="ECO:0000313" key="2">
    <source>
        <dbReference type="EMBL" id="KAF8485387.1"/>
    </source>
</evidence>
<feature type="domain" description="DUF6593" evidence="1">
    <location>
        <begin position="72"/>
        <end position="159"/>
    </location>
</feature>
<reference evidence="2" key="2">
    <citation type="journal article" date="2020" name="Nat. Commun.">
        <title>Large-scale genome sequencing of mycorrhizal fungi provides insights into the early evolution of symbiotic traits.</title>
        <authorList>
            <person name="Miyauchi S."/>
            <person name="Kiss E."/>
            <person name="Kuo A."/>
            <person name="Drula E."/>
            <person name="Kohler A."/>
            <person name="Sanchez-Garcia M."/>
            <person name="Morin E."/>
            <person name="Andreopoulos B."/>
            <person name="Barry K.W."/>
            <person name="Bonito G."/>
            <person name="Buee M."/>
            <person name="Carver A."/>
            <person name="Chen C."/>
            <person name="Cichocki N."/>
            <person name="Clum A."/>
            <person name="Culley D."/>
            <person name="Crous P.W."/>
            <person name="Fauchery L."/>
            <person name="Girlanda M."/>
            <person name="Hayes R.D."/>
            <person name="Keri Z."/>
            <person name="LaButti K."/>
            <person name="Lipzen A."/>
            <person name="Lombard V."/>
            <person name="Magnuson J."/>
            <person name="Maillard F."/>
            <person name="Murat C."/>
            <person name="Nolan M."/>
            <person name="Ohm R.A."/>
            <person name="Pangilinan J."/>
            <person name="Pereira M.F."/>
            <person name="Perotto S."/>
            <person name="Peter M."/>
            <person name="Pfister S."/>
            <person name="Riley R."/>
            <person name="Sitrit Y."/>
            <person name="Stielow J.B."/>
            <person name="Szollosi G."/>
            <person name="Zifcakova L."/>
            <person name="Stursova M."/>
            <person name="Spatafora J.W."/>
            <person name="Tedersoo L."/>
            <person name="Vaario L.M."/>
            <person name="Yamada A."/>
            <person name="Yan M."/>
            <person name="Wang P."/>
            <person name="Xu J."/>
            <person name="Bruns T."/>
            <person name="Baldrian P."/>
            <person name="Vilgalys R."/>
            <person name="Dunand C."/>
            <person name="Henrissat B."/>
            <person name="Grigoriev I.V."/>
            <person name="Hibbett D."/>
            <person name="Nagy L.G."/>
            <person name="Martin F.M."/>
        </authorList>
    </citation>
    <scope>NUCLEOTIDE SEQUENCE</scope>
    <source>
        <strain evidence="2">Prilba</strain>
    </source>
</reference>
<reference evidence="2" key="1">
    <citation type="submission" date="2019-10" db="EMBL/GenBank/DDBJ databases">
        <authorList>
            <consortium name="DOE Joint Genome Institute"/>
            <person name="Kuo A."/>
            <person name="Miyauchi S."/>
            <person name="Kiss E."/>
            <person name="Drula E."/>
            <person name="Kohler A."/>
            <person name="Sanchez-Garcia M."/>
            <person name="Andreopoulos B."/>
            <person name="Barry K.W."/>
            <person name="Bonito G."/>
            <person name="Buee M."/>
            <person name="Carver A."/>
            <person name="Chen C."/>
            <person name="Cichocki N."/>
            <person name="Clum A."/>
            <person name="Culley D."/>
            <person name="Crous P.W."/>
            <person name="Fauchery L."/>
            <person name="Girlanda M."/>
            <person name="Hayes R."/>
            <person name="Keri Z."/>
            <person name="LaButti K."/>
            <person name="Lipzen A."/>
            <person name="Lombard V."/>
            <person name="Magnuson J."/>
            <person name="Maillard F."/>
            <person name="Morin E."/>
            <person name="Murat C."/>
            <person name="Nolan M."/>
            <person name="Ohm R."/>
            <person name="Pangilinan J."/>
            <person name="Pereira M."/>
            <person name="Perotto S."/>
            <person name="Peter M."/>
            <person name="Riley R."/>
            <person name="Sitrit Y."/>
            <person name="Stielow B."/>
            <person name="Szollosi G."/>
            <person name="Zifcakova L."/>
            <person name="Stursova M."/>
            <person name="Spatafora J.W."/>
            <person name="Tedersoo L."/>
            <person name="Vaario L.-M."/>
            <person name="Yamada A."/>
            <person name="Yan M."/>
            <person name="Wang P."/>
            <person name="Xu J."/>
            <person name="Bruns T."/>
            <person name="Baldrian P."/>
            <person name="Vilgalys R."/>
            <person name="Henrissat B."/>
            <person name="Grigoriev I.V."/>
            <person name="Hibbett D."/>
            <person name="Nagy L.G."/>
            <person name="Martin F.M."/>
        </authorList>
    </citation>
    <scope>NUCLEOTIDE SEQUENCE</scope>
    <source>
        <strain evidence="2">Prilba</strain>
    </source>
</reference>
<proteinExistence type="predicted"/>
<keyword evidence="3" id="KW-1185">Reference proteome</keyword>
<dbReference type="OrthoDB" id="2910790at2759"/>
<accession>A0A9P5TDD3</accession>
<evidence type="ECO:0000313" key="3">
    <source>
        <dbReference type="Proteomes" id="UP000759537"/>
    </source>
</evidence>
<dbReference type="Pfam" id="PF20236">
    <property type="entry name" value="DUF6593"/>
    <property type="match status" value="1"/>
</dbReference>
<evidence type="ECO:0000259" key="1">
    <source>
        <dbReference type="Pfam" id="PF20236"/>
    </source>
</evidence>